<proteinExistence type="predicted"/>
<evidence type="ECO:0000313" key="2">
    <source>
        <dbReference type="Proteomes" id="UP000031501"/>
    </source>
</evidence>
<sequence>MLQELFLAACLGELGLGLLVLDGGQRQPEVVLLPCPGDVGVGGEGVGPSPYISEVWQVRPSLAAIVRA</sequence>
<dbReference type="Proteomes" id="UP000031501">
    <property type="component" value="Chromosome"/>
</dbReference>
<name>A0A221P1N8_9ACTN</name>
<protein>
    <submittedName>
        <fullName evidence="1">Uncharacterized protein</fullName>
    </submittedName>
</protein>
<organism evidence="1 2">
    <name type="scientific">Streptomyces pluripotens</name>
    <dbReference type="NCBI Taxonomy" id="1355015"/>
    <lineage>
        <taxon>Bacteria</taxon>
        <taxon>Bacillati</taxon>
        <taxon>Actinomycetota</taxon>
        <taxon>Actinomycetes</taxon>
        <taxon>Kitasatosporales</taxon>
        <taxon>Streptomycetaceae</taxon>
        <taxon>Streptomyces</taxon>
    </lineage>
</organism>
<dbReference type="AlphaFoldDB" id="A0A221P1N8"/>
<reference evidence="1 2" key="1">
    <citation type="submission" date="2017-07" db="EMBL/GenBank/DDBJ databases">
        <title>Genome sequence of Streptomyces pluripotens MUSC 137T.</title>
        <authorList>
            <person name="Ser H.-L."/>
            <person name="Lee L.-H."/>
        </authorList>
    </citation>
    <scope>NUCLEOTIDE SEQUENCE [LARGE SCALE GENOMIC DNA]</scope>
    <source>
        <strain evidence="1 2">MUSC 137</strain>
    </source>
</reference>
<gene>
    <name evidence="1" type="ORF">LK07_20260</name>
</gene>
<accession>A0A221P1N8</accession>
<evidence type="ECO:0000313" key="1">
    <source>
        <dbReference type="EMBL" id="ASN25958.1"/>
    </source>
</evidence>
<keyword evidence="2" id="KW-1185">Reference proteome</keyword>
<dbReference type="EMBL" id="CP022433">
    <property type="protein sequence ID" value="ASN25958.1"/>
    <property type="molecule type" value="Genomic_DNA"/>
</dbReference>
<dbReference type="KEGG" id="splu:LK06_019100"/>